<dbReference type="InterPro" id="IPR027379">
    <property type="entry name" value="CLS_N"/>
</dbReference>
<gene>
    <name evidence="9" type="ORF">DFJ64_2129</name>
</gene>
<evidence type="ECO:0000313" key="9">
    <source>
        <dbReference type="EMBL" id="REF36709.1"/>
    </source>
</evidence>
<keyword evidence="2" id="KW-1003">Cell membrane</keyword>
<comment type="subcellular location">
    <subcellularLocation>
        <location evidence="1">Cell membrane</location>
        <topology evidence="1">Multi-pass membrane protein</topology>
    </subcellularLocation>
</comment>
<evidence type="ECO:0000256" key="5">
    <source>
        <dbReference type="ARBA" id="ARBA00023136"/>
    </source>
</evidence>
<dbReference type="AlphaFoldDB" id="A0A3D9V5G7"/>
<evidence type="ECO:0000256" key="1">
    <source>
        <dbReference type="ARBA" id="ARBA00004651"/>
    </source>
</evidence>
<dbReference type="RefSeq" id="WP_115850302.1">
    <property type="nucleotide sequence ID" value="NZ_QTUC01000001.1"/>
</dbReference>
<dbReference type="OrthoDB" id="7596142at2"/>
<dbReference type="InterPro" id="IPR018649">
    <property type="entry name" value="SHOCT"/>
</dbReference>
<organism evidence="9 10">
    <name type="scientific">Thermasporomyces composti</name>
    <dbReference type="NCBI Taxonomy" id="696763"/>
    <lineage>
        <taxon>Bacteria</taxon>
        <taxon>Bacillati</taxon>
        <taxon>Actinomycetota</taxon>
        <taxon>Actinomycetes</taxon>
        <taxon>Propionibacteriales</taxon>
        <taxon>Nocardioidaceae</taxon>
        <taxon>Thermasporomyces</taxon>
    </lineage>
</organism>
<sequence>MDYPLLSAFLTMTLFFVWVLWIFLLIRTITDIFRNHYLGGWGKAGWLLFVLVLPFLGVLTYLVAHGRSMSERDLAQLQRQEEAFQSYVRSTARVPSQADELSKLAQLRERGDISAAEYQEAKAKILS</sequence>
<comment type="caution">
    <text evidence="9">The sequence shown here is derived from an EMBL/GenBank/DDBJ whole genome shotgun (WGS) entry which is preliminary data.</text>
</comment>
<keyword evidence="5 6" id="KW-0472">Membrane</keyword>
<feature type="domain" description="Cardiolipin synthase N-terminal" evidence="8">
    <location>
        <begin position="19"/>
        <end position="63"/>
    </location>
</feature>
<feature type="transmembrane region" description="Helical" evidence="6">
    <location>
        <begin position="46"/>
        <end position="64"/>
    </location>
</feature>
<evidence type="ECO:0000259" key="7">
    <source>
        <dbReference type="Pfam" id="PF09851"/>
    </source>
</evidence>
<dbReference type="GO" id="GO:0005886">
    <property type="term" value="C:plasma membrane"/>
    <property type="evidence" value="ECO:0007669"/>
    <property type="project" value="UniProtKB-SubCell"/>
</dbReference>
<evidence type="ECO:0000256" key="2">
    <source>
        <dbReference type="ARBA" id="ARBA00022475"/>
    </source>
</evidence>
<reference evidence="9 10" key="1">
    <citation type="submission" date="2018-08" db="EMBL/GenBank/DDBJ databases">
        <title>Sequencing the genomes of 1000 actinobacteria strains.</title>
        <authorList>
            <person name="Klenk H.-P."/>
        </authorList>
    </citation>
    <scope>NUCLEOTIDE SEQUENCE [LARGE SCALE GENOMIC DNA]</scope>
    <source>
        <strain evidence="9 10">DSM 22891</strain>
    </source>
</reference>
<evidence type="ECO:0000256" key="3">
    <source>
        <dbReference type="ARBA" id="ARBA00022692"/>
    </source>
</evidence>
<dbReference type="EMBL" id="QTUC01000001">
    <property type="protein sequence ID" value="REF36709.1"/>
    <property type="molecule type" value="Genomic_DNA"/>
</dbReference>
<evidence type="ECO:0000259" key="8">
    <source>
        <dbReference type="Pfam" id="PF13396"/>
    </source>
</evidence>
<accession>A0A3D9V5G7</accession>
<dbReference type="Pfam" id="PF09851">
    <property type="entry name" value="SHOCT"/>
    <property type="match status" value="1"/>
</dbReference>
<dbReference type="Pfam" id="PF13396">
    <property type="entry name" value="PLDc_N"/>
    <property type="match status" value="1"/>
</dbReference>
<evidence type="ECO:0000313" key="10">
    <source>
        <dbReference type="Proteomes" id="UP000256485"/>
    </source>
</evidence>
<feature type="transmembrane region" description="Helical" evidence="6">
    <location>
        <begin position="6"/>
        <end position="26"/>
    </location>
</feature>
<name>A0A3D9V5G7_THECX</name>
<dbReference type="Proteomes" id="UP000256485">
    <property type="component" value="Unassembled WGS sequence"/>
</dbReference>
<evidence type="ECO:0000256" key="6">
    <source>
        <dbReference type="SAM" id="Phobius"/>
    </source>
</evidence>
<evidence type="ECO:0000256" key="4">
    <source>
        <dbReference type="ARBA" id="ARBA00022989"/>
    </source>
</evidence>
<proteinExistence type="predicted"/>
<feature type="domain" description="SHOCT" evidence="7">
    <location>
        <begin position="99"/>
        <end position="126"/>
    </location>
</feature>
<keyword evidence="4 6" id="KW-1133">Transmembrane helix</keyword>
<keyword evidence="3 6" id="KW-0812">Transmembrane</keyword>
<keyword evidence="10" id="KW-1185">Reference proteome</keyword>
<protein>
    <submittedName>
        <fullName evidence="9">Phospholipase D-like protein</fullName>
    </submittedName>
</protein>